<evidence type="ECO:0000259" key="2">
    <source>
        <dbReference type="Pfam" id="PF16808"/>
    </source>
</evidence>
<comment type="caution">
    <text evidence="3">The sequence shown here is derived from an EMBL/GenBank/DDBJ whole genome shotgun (WGS) entry which is preliminary data.</text>
</comment>
<feature type="coiled-coil region" evidence="1">
    <location>
        <begin position="78"/>
        <end position="125"/>
    </location>
</feature>
<dbReference type="InterPro" id="IPR031831">
    <property type="entry name" value="PKcGMP_CC"/>
</dbReference>
<dbReference type="Pfam" id="PF16808">
    <property type="entry name" value="PKcGMP_CC"/>
    <property type="match status" value="1"/>
</dbReference>
<dbReference type="EMBL" id="JANEYG010000604">
    <property type="protein sequence ID" value="KAJ8909367.1"/>
    <property type="molecule type" value="Genomic_DNA"/>
</dbReference>
<dbReference type="Proteomes" id="UP001159042">
    <property type="component" value="Unassembled WGS sequence"/>
</dbReference>
<organism evidence="3 4">
    <name type="scientific">Exocentrus adspersus</name>
    <dbReference type="NCBI Taxonomy" id="1586481"/>
    <lineage>
        <taxon>Eukaryota</taxon>
        <taxon>Metazoa</taxon>
        <taxon>Ecdysozoa</taxon>
        <taxon>Arthropoda</taxon>
        <taxon>Hexapoda</taxon>
        <taxon>Insecta</taxon>
        <taxon>Pterygota</taxon>
        <taxon>Neoptera</taxon>
        <taxon>Endopterygota</taxon>
        <taxon>Coleoptera</taxon>
        <taxon>Polyphaga</taxon>
        <taxon>Cucujiformia</taxon>
        <taxon>Chrysomeloidea</taxon>
        <taxon>Cerambycidae</taxon>
        <taxon>Lamiinae</taxon>
        <taxon>Acanthocinini</taxon>
        <taxon>Exocentrus</taxon>
    </lineage>
</organism>
<gene>
    <name evidence="3" type="ORF">NQ315_005624</name>
</gene>
<keyword evidence="4" id="KW-1185">Reference proteome</keyword>
<reference evidence="3 4" key="1">
    <citation type="journal article" date="2023" name="Insect Mol. Biol.">
        <title>Genome sequencing provides insights into the evolution of gene families encoding plant cell wall-degrading enzymes in longhorned beetles.</title>
        <authorList>
            <person name="Shin N.R."/>
            <person name="Okamura Y."/>
            <person name="Kirsch R."/>
            <person name="Pauchet Y."/>
        </authorList>
    </citation>
    <scope>NUCLEOTIDE SEQUENCE [LARGE SCALE GENOMIC DNA]</scope>
    <source>
        <strain evidence="3">EAD_L_NR</strain>
    </source>
</reference>
<dbReference type="CDD" id="cd12085">
    <property type="entry name" value="DD_cGKI-alpha"/>
    <property type="match status" value="1"/>
</dbReference>
<accession>A0AAV8V5U9</accession>
<sequence length="185" mass="21109">MANLEELQGRPKLFLAGRPSETIPKTWGKFWGIVSKVMPASLFVYVAHIASLSRVDETSSSEVPHISMRRSSALKAQLALKDAKIELLTRNIEEIDREILREERIQELQRSLQQRDFEIQNLRSQLDKFQSVLVVCNPASPKGLTNNVRLRPRKQRAGISAEPQNEASILELSQQTFPTIYKSER</sequence>
<dbReference type="Gene3D" id="1.20.5.490">
    <property type="entry name" value="Single helix bin"/>
    <property type="match status" value="1"/>
</dbReference>
<evidence type="ECO:0000256" key="1">
    <source>
        <dbReference type="SAM" id="Coils"/>
    </source>
</evidence>
<proteinExistence type="predicted"/>
<protein>
    <recommendedName>
        <fullName evidence="2">cGMP-dependent protein kinase N-terminal coiled-coil domain-containing protein</fullName>
    </recommendedName>
</protein>
<dbReference type="AlphaFoldDB" id="A0AAV8V5U9"/>
<evidence type="ECO:0000313" key="4">
    <source>
        <dbReference type="Proteomes" id="UP001159042"/>
    </source>
</evidence>
<feature type="domain" description="cGMP-dependent protein kinase N-terminal coiled-coil" evidence="2">
    <location>
        <begin position="100"/>
        <end position="130"/>
    </location>
</feature>
<name>A0AAV8V5U9_9CUCU</name>
<keyword evidence="1" id="KW-0175">Coiled coil</keyword>
<evidence type="ECO:0000313" key="3">
    <source>
        <dbReference type="EMBL" id="KAJ8909367.1"/>
    </source>
</evidence>